<dbReference type="EMBL" id="SGXC01000001">
    <property type="protein sequence ID" value="RZS85421.1"/>
    <property type="molecule type" value="Genomic_DNA"/>
</dbReference>
<accession>A0A4Q7NK15</accession>
<dbReference type="PANTHER" id="PTHR42928:SF5">
    <property type="entry name" value="BLR1237 PROTEIN"/>
    <property type="match status" value="1"/>
</dbReference>
<reference evidence="3 4" key="1">
    <citation type="submission" date="2019-02" db="EMBL/GenBank/DDBJ databases">
        <title>Genomic Encyclopedia of Type Strains, Phase IV (KMG-IV): sequencing the most valuable type-strain genomes for metagenomic binning, comparative biology and taxonomic classification.</title>
        <authorList>
            <person name="Goeker M."/>
        </authorList>
    </citation>
    <scope>NUCLEOTIDE SEQUENCE [LARGE SCALE GENOMIC DNA]</scope>
    <source>
        <strain evidence="3 4">K24</strain>
    </source>
</reference>
<dbReference type="InterPro" id="IPR042100">
    <property type="entry name" value="Bug_dom1"/>
</dbReference>
<name>A0A4Q7NK15_9BURK</name>
<feature type="chain" id="PRO_5020693772" evidence="2">
    <location>
        <begin position="22"/>
        <end position="321"/>
    </location>
</feature>
<protein>
    <submittedName>
        <fullName evidence="3">Tripartite-type tricarboxylate transporter receptor subunit TctC</fullName>
    </submittedName>
</protein>
<organism evidence="3 4">
    <name type="scientific">Pigmentiphaga kullae</name>
    <dbReference type="NCBI Taxonomy" id="151784"/>
    <lineage>
        <taxon>Bacteria</taxon>
        <taxon>Pseudomonadati</taxon>
        <taxon>Pseudomonadota</taxon>
        <taxon>Betaproteobacteria</taxon>
        <taxon>Burkholderiales</taxon>
        <taxon>Alcaligenaceae</taxon>
        <taxon>Pigmentiphaga</taxon>
    </lineage>
</organism>
<evidence type="ECO:0000313" key="4">
    <source>
        <dbReference type="Proteomes" id="UP000292445"/>
    </source>
</evidence>
<comment type="caution">
    <text evidence="3">The sequence shown here is derived from an EMBL/GenBank/DDBJ whole genome shotgun (WGS) entry which is preliminary data.</text>
</comment>
<comment type="similarity">
    <text evidence="1">Belongs to the UPF0065 (bug) family.</text>
</comment>
<proteinExistence type="inferred from homology"/>
<dbReference type="Proteomes" id="UP000292445">
    <property type="component" value="Unassembled WGS sequence"/>
</dbReference>
<dbReference type="Gene3D" id="3.40.190.150">
    <property type="entry name" value="Bordetella uptake gene, domain 1"/>
    <property type="match status" value="1"/>
</dbReference>
<dbReference type="Gene3D" id="3.40.190.10">
    <property type="entry name" value="Periplasmic binding protein-like II"/>
    <property type="match status" value="1"/>
</dbReference>
<evidence type="ECO:0000313" key="3">
    <source>
        <dbReference type="EMBL" id="RZS85421.1"/>
    </source>
</evidence>
<evidence type="ECO:0000256" key="2">
    <source>
        <dbReference type="SAM" id="SignalP"/>
    </source>
</evidence>
<gene>
    <name evidence="3" type="ORF">EV675_1445</name>
</gene>
<dbReference type="PIRSF" id="PIRSF017082">
    <property type="entry name" value="YflP"/>
    <property type="match status" value="1"/>
</dbReference>
<dbReference type="Pfam" id="PF03401">
    <property type="entry name" value="TctC"/>
    <property type="match status" value="1"/>
</dbReference>
<feature type="signal peptide" evidence="2">
    <location>
        <begin position="1"/>
        <end position="21"/>
    </location>
</feature>
<keyword evidence="3" id="KW-0675">Receptor</keyword>
<keyword evidence="4" id="KW-1185">Reference proteome</keyword>
<sequence>MNRMKLAFVCATVALAAPAAADTYPAKPVRIVVTAPPGATSDMLARVMAEQLGKALKVAFVVENRPGAGGNIAGEHVAKSSPDGYTLLLASVSSHAINPSLYTKMPYDPVKDFAPIIVLASNPNALVVSPASGIKSVADLVKAARAKPGELSFSSGGNGTSQHLAGELFKSMTGVQLMHVPYKGSSEALTAVMRNETTLMFPNIPNALALAKNGNVNLLAVTTRNRLSWLPDVPTLNESGLPGFEAVAWFGLVAPAGTPRSVVDTINAESAKVLARPDVQQQLIGQGFDIMSGSPEAFQAFLKAEIEKWRVVVKQSGATVN</sequence>
<keyword evidence="2" id="KW-0732">Signal</keyword>
<evidence type="ECO:0000256" key="1">
    <source>
        <dbReference type="ARBA" id="ARBA00006987"/>
    </source>
</evidence>
<dbReference type="PANTHER" id="PTHR42928">
    <property type="entry name" value="TRICARBOXYLATE-BINDING PROTEIN"/>
    <property type="match status" value="1"/>
</dbReference>
<dbReference type="AlphaFoldDB" id="A0A4Q7NK15"/>
<dbReference type="InterPro" id="IPR005064">
    <property type="entry name" value="BUG"/>
</dbReference>
<dbReference type="SUPFAM" id="SSF53850">
    <property type="entry name" value="Periplasmic binding protein-like II"/>
    <property type="match status" value="1"/>
</dbReference>
<dbReference type="CDD" id="cd13578">
    <property type="entry name" value="PBP2_Bug27"/>
    <property type="match status" value="1"/>
</dbReference>